<feature type="transmembrane region" description="Helical" evidence="2">
    <location>
        <begin position="287"/>
        <end position="308"/>
    </location>
</feature>
<gene>
    <name evidence="3" type="ORF">ACFPET_19485</name>
</gene>
<evidence type="ECO:0000313" key="3">
    <source>
        <dbReference type="EMBL" id="MFC4337385.1"/>
    </source>
</evidence>
<feature type="transmembrane region" description="Helical" evidence="2">
    <location>
        <begin position="95"/>
        <end position="113"/>
    </location>
</feature>
<feature type="region of interest" description="Disordered" evidence="1">
    <location>
        <begin position="1"/>
        <end position="20"/>
    </location>
</feature>
<evidence type="ECO:0000256" key="2">
    <source>
        <dbReference type="SAM" id="Phobius"/>
    </source>
</evidence>
<feature type="transmembrane region" description="Helical" evidence="2">
    <location>
        <begin position="181"/>
        <end position="212"/>
    </location>
</feature>
<feature type="transmembrane region" description="Helical" evidence="2">
    <location>
        <begin position="155"/>
        <end position="174"/>
    </location>
</feature>
<keyword evidence="2" id="KW-0812">Transmembrane</keyword>
<dbReference type="RefSeq" id="WP_380624330.1">
    <property type="nucleotide sequence ID" value="NZ_JBHSDK010000030.1"/>
</dbReference>
<feature type="transmembrane region" description="Helical" evidence="2">
    <location>
        <begin position="257"/>
        <end position="275"/>
    </location>
</feature>
<reference evidence="4" key="1">
    <citation type="journal article" date="2019" name="Int. J. Syst. Evol. Microbiol.">
        <title>The Global Catalogue of Microorganisms (GCM) 10K type strain sequencing project: providing services to taxonomists for standard genome sequencing and annotation.</title>
        <authorList>
            <consortium name="The Broad Institute Genomics Platform"/>
            <consortium name="The Broad Institute Genome Sequencing Center for Infectious Disease"/>
            <person name="Wu L."/>
            <person name="Ma J."/>
        </authorList>
    </citation>
    <scope>NUCLEOTIDE SEQUENCE [LARGE SCALE GENOMIC DNA]</scope>
    <source>
        <strain evidence="4">IBRC-M 10908</strain>
    </source>
</reference>
<dbReference type="PANTHER" id="PTHR37308">
    <property type="entry name" value="INTEGRAL MEMBRANE PROTEIN"/>
    <property type="match status" value="1"/>
</dbReference>
<name>A0ABV8U4Q9_9ACTN</name>
<keyword evidence="2" id="KW-0472">Membrane</keyword>
<protein>
    <submittedName>
        <fullName evidence="3">DUF368 domain-containing protein</fullName>
    </submittedName>
</protein>
<evidence type="ECO:0000256" key="1">
    <source>
        <dbReference type="SAM" id="MobiDB-lite"/>
    </source>
</evidence>
<keyword evidence="4" id="KW-1185">Reference proteome</keyword>
<sequence>MTLYRSTENGPVPVTDPQKTPWRSAPLSFLKGGAMGAAEAVPGISGGTTALIVGIYDQLIGAVSDLIHALRLSAASLFRRRPMRPAWDAVKALDWPLLVPVAAGMLTFLLIALNTVAPLMESHPVPMNALFFGMIAVSVAIPLRMLPDRFTAVNGLQFAAAAVLAFLVTSVPAMHVADPSLWYVFLAAMIAINALVLPGLSGSALMVVMGIYIPVQNALSDLDLAFIGTYMAGAAIGLGLFSKVLNWLLHAKRQATMAALAGLMVGSLRSLWPWQSEEGALQAPGDGIGLAVVLALAGAAIVAGALYWEARSRRKG</sequence>
<feature type="transmembrane region" description="Helical" evidence="2">
    <location>
        <begin position="224"/>
        <end position="245"/>
    </location>
</feature>
<organism evidence="3 4">
    <name type="scientific">Salininema proteolyticum</name>
    <dbReference type="NCBI Taxonomy" id="1607685"/>
    <lineage>
        <taxon>Bacteria</taxon>
        <taxon>Bacillati</taxon>
        <taxon>Actinomycetota</taxon>
        <taxon>Actinomycetes</taxon>
        <taxon>Glycomycetales</taxon>
        <taxon>Glycomycetaceae</taxon>
        <taxon>Salininema</taxon>
    </lineage>
</organism>
<dbReference type="Proteomes" id="UP001595823">
    <property type="component" value="Unassembled WGS sequence"/>
</dbReference>
<feature type="transmembrane region" description="Helical" evidence="2">
    <location>
        <begin position="125"/>
        <end position="143"/>
    </location>
</feature>
<accession>A0ABV8U4Q9</accession>
<comment type="caution">
    <text evidence="3">The sequence shown here is derived from an EMBL/GenBank/DDBJ whole genome shotgun (WGS) entry which is preliminary data.</text>
</comment>
<dbReference type="PANTHER" id="PTHR37308:SF1">
    <property type="entry name" value="POLYPRENYL-PHOSPHATE TRANSPORTER"/>
    <property type="match status" value="1"/>
</dbReference>
<evidence type="ECO:0000313" key="4">
    <source>
        <dbReference type="Proteomes" id="UP001595823"/>
    </source>
</evidence>
<dbReference type="InterPro" id="IPR007163">
    <property type="entry name" value="VCA0040-like"/>
</dbReference>
<dbReference type="EMBL" id="JBHSDK010000030">
    <property type="protein sequence ID" value="MFC4337385.1"/>
    <property type="molecule type" value="Genomic_DNA"/>
</dbReference>
<dbReference type="Pfam" id="PF04018">
    <property type="entry name" value="VCA0040-like"/>
    <property type="match status" value="1"/>
</dbReference>
<keyword evidence="2" id="KW-1133">Transmembrane helix</keyword>
<proteinExistence type="predicted"/>